<organism evidence="1 2">
    <name type="scientific">Agathobacter rectalis</name>
    <dbReference type="NCBI Taxonomy" id="39491"/>
    <lineage>
        <taxon>Bacteria</taxon>
        <taxon>Bacillati</taxon>
        <taxon>Bacillota</taxon>
        <taxon>Clostridia</taxon>
        <taxon>Lachnospirales</taxon>
        <taxon>Lachnospiraceae</taxon>
        <taxon>Agathobacter</taxon>
    </lineage>
</organism>
<evidence type="ECO:0000313" key="2">
    <source>
        <dbReference type="Proteomes" id="UP000260717"/>
    </source>
</evidence>
<evidence type="ECO:0000313" key="1">
    <source>
        <dbReference type="EMBL" id="RGM47930.1"/>
    </source>
</evidence>
<comment type="caution">
    <text evidence="1">The sequence shown here is derived from an EMBL/GenBank/DDBJ whole genome shotgun (WGS) entry which is preliminary data.</text>
</comment>
<sequence length="133" mass="15394">MKKISLNTFEQKMDFAGKDYQLDPTEEYVINLEEELSFQLAIMSYFQNIGTPPALKNYHSWLYKNNFSYKMPNPTNEIVAPFYGIGPLWKTEYSQGVVVKAEDDDDYYIVMECSSKNKGYKHTKVILTMGGCI</sequence>
<proteinExistence type="predicted"/>
<dbReference type="AlphaFoldDB" id="A0A3E4X1I6"/>
<dbReference type="Proteomes" id="UP000260717">
    <property type="component" value="Unassembled WGS sequence"/>
</dbReference>
<accession>A0A3E4X1I6</accession>
<gene>
    <name evidence="1" type="ORF">DXC13_09825</name>
</gene>
<dbReference type="RefSeq" id="WP_117715163.1">
    <property type="nucleotide sequence ID" value="NZ_QRUL01000015.1"/>
</dbReference>
<reference evidence="1 2" key="1">
    <citation type="submission" date="2018-08" db="EMBL/GenBank/DDBJ databases">
        <title>A genome reference for cultivated species of the human gut microbiota.</title>
        <authorList>
            <person name="Zou Y."/>
            <person name="Xue W."/>
            <person name="Luo G."/>
        </authorList>
    </citation>
    <scope>NUCLEOTIDE SEQUENCE [LARGE SCALE GENOMIC DNA]</scope>
    <source>
        <strain evidence="1 2">OM08-12AT</strain>
    </source>
</reference>
<name>A0A3E4X1I6_9FIRM</name>
<dbReference type="EMBL" id="QSTI01000015">
    <property type="protein sequence ID" value="RGM47930.1"/>
    <property type="molecule type" value="Genomic_DNA"/>
</dbReference>
<protein>
    <submittedName>
        <fullName evidence="1">Uncharacterized protein</fullName>
    </submittedName>
</protein>